<dbReference type="PANTHER" id="PTHR33204">
    <property type="entry name" value="TRANSCRIPTIONAL REGULATOR, MARR FAMILY"/>
    <property type="match status" value="1"/>
</dbReference>
<dbReference type="InterPro" id="IPR036388">
    <property type="entry name" value="WH-like_DNA-bd_sf"/>
</dbReference>
<dbReference type="AlphaFoldDB" id="A0A1G9PNS6"/>
<dbReference type="Gene3D" id="1.10.10.10">
    <property type="entry name" value="Winged helix-like DNA-binding domain superfamily/Winged helix DNA-binding domain"/>
    <property type="match status" value="1"/>
</dbReference>
<dbReference type="SUPFAM" id="SSF46785">
    <property type="entry name" value="Winged helix' DNA-binding domain"/>
    <property type="match status" value="1"/>
</dbReference>
<keyword evidence="6" id="KW-1185">Reference proteome</keyword>
<gene>
    <name evidence="5" type="ORF">SAMN05421820_102713</name>
</gene>
<reference evidence="6" key="1">
    <citation type="submission" date="2016-10" db="EMBL/GenBank/DDBJ databases">
        <authorList>
            <person name="Varghese N."/>
            <person name="Submissions S."/>
        </authorList>
    </citation>
    <scope>NUCLEOTIDE SEQUENCE [LARGE SCALE GENOMIC DNA]</scope>
    <source>
        <strain evidence="6">DSM 19110</strain>
    </source>
</reference>
<evidence type="ECO:0000256" key="3">
    <source>
        <dbReference type="ARBA" id="ARBA00023163"/>
    </source>
</evidence>
<name>A0A1G9PNS6_9SPHI</name>
<dbReference type="Proteomes" id="UP000183200">
    <property type="component" value="Unassembled WGS sequence"/>
</dbReference>
<keyword evidence="1" id="KW-0805">Transcription regulation</keyword>
<evidence type="ECO:0000256" key="2">
    <source>
        <dbReference type="ARBA" id="ARBA00023125"/>
    </source>
</evidence>
<organism evidence="5 6">
    <name type="scientific">Pedobacter steynii</name>
    <dbReference type="NCBI Taxonomy" id="430522"/>
    <lineage>
        <taxon>Bacteria</taxon>
        <taxon>Pseudomonadati</taxon>
        <taxon>Bacteroidota</taxon>
        <taxon>Sphingobacteriia</taxon>
        <taxon>Sphingobacteriales</taxon>
        <taxon>Sphingobacteriaceae</taxon>
        <taxon>Pedobacter</taxon>
    </lineage>
</organism>
<sequence length="116" mass="12995">MSSAMIKENSSNAVNKTFLLQSCRINAALDAISGRWKALILIHINEGVNRFSLLKTVLPGISDQTLGKQLKEMERDGLLYKEIIAEVPVRVDYHLSEKGKALQPILVTLSDWNDMK</sequence>
<keyword evidence="2 5" id="KW-0238">DNA-binding</keyword>
<dbReference type="PANTHER" id="PTHR33204:SF29">
    <property type="entry name" value="TRANSCRIPTIONAL REGULATOR"/>
    <property type="match status" value="1"/>
</dbReference>
<accession>A0A1G9PNS6</accession>
<dbReference type="InterPro" id="IPR002577">
    <property type="entry name" value="HTH_HxlR"/>
</dbReference>
<keyword evidence="3" id="KW-0804">Transcription</keyword>
<evidence type="ECO:0000313" key="6">
    <source>
        <dbReference type="Proteomes" id="UP000183200"/>
    </source>
</evidence>
<dbReference type="STRING" id="430522.BFS30_18285"/>
<proteinExistence type="predicted"/>
<dbReference type="EMBL" id="FNGY01000002">
    <property type="protein sequence ID" value="SDM00430.1"/>
    <property type="molecule type" value="Genomic_DNA"/>
</dbReference>
<dbReference type="PROSITE" id="PS51118">
    <property type="entry name" value="HTH_HXLR"/>
    <property type="match status" value="1"/>
</dbReference>
<evidence type="ECO:0000256" key="1">
    <source>
        <dbReference type="ARBA" id="ARBA00023015"/>
    </source>
</evidence>
<dbReference type="Pfam" id="PF01638">
    <property type="entry name" value="HxlR"/>
    <property type="match status" value="1"/>
</dbReference>
<dbReference type="InterPro" id="IPR036390">
    <property type="entry name" value="WH_DNA-bd_sf"/>
</dbReference>
<evidence type="ECO:0000313" key="5">
    <source>
        <dbReference type="EMBL" id="SDM00430.1"/>
    </source>
</evidence>
<feature type="domain" description="HTH hxlR-type" evidence="4">
    <location>
        <begin position="23"/>
        <end position="116"/>
    </location>
</feature>
<evidence type="ECO:0000259" key="4">
    <source>
        <dbReference type="PROSITE" id="PS51118"/>
    </source>
</evidence>
<dbReference type="GO" id="GO:0003677">
    <property type="term" value="F:DNA binding"/>
    <property type="evidence" value="ECO:0007669"/>
    <property type="project" value="UniProtKB-KW"/>
</dbReference>
<protein>
    <submittedName>
        <fullName evidence="5">DNA-binding transcriptional regulator, HxlR family</fullName>
    </submittedName>
</protein>